<dbReference type="Pfam" id="PF07762">
    <property type="entry name" value="DUF1618"/>
    <property type="match status" value="1"/>
</dbReference>
<organism evidence="3">
    <name type="scientific">Oryza glumipatula</name>
    <dbReference type="NCBI Taxonomy" id="40148"/>
    <lineage>
        <taxon>Eukaryota</taxon>
        <taxon>Viridiplantae</taxon>
        <taxon>Streptophyta</taxon>
        <taxon>Embryophyta</taxon>
        <taxon>Tracheophyta</taxon>
        <taxon>Spermatophyta</taxon>
        <taxon>Magnoliopsida</taxon>
        <taxon>Liliopsida</taxon>
        <taxon>Poales</taxon>
        <taxon>Poaceae</taxon>
        <taxon>BOP clade</taxon>
        <taxon>Oryzoideae</taxon>
        <taxon>Oryzeae</taxon>
        <taxon>Oryzinae</taxon>
        <taxon>Oryza</taxon>
    </lineage>
</organism>
<dbReference type="AlphaFoldDB" id="A0A0E0AQH7"/>
<evidence type="ECO:0000259" key="2">
    <source>
        <dbReference type="Pfam" id="PF07762"/>
    </source>
</evidence>
<proteinExistence type="predicted"/>
<evidence type="ECO:0000313" key="4">
    <source>
        <dbReference type="Proteomes" id="UP000026961"/>
    </source>
</evidence>
<evidence type="ECO:0000256" key="1">
    <source>
        <dbReference type="SAM" id="MobiDB-lite"/>
    </source>
</evidence>
<dbReference type="eggNOG" id="ENOG502R571">
    <property type="taxonomic scope" value="Eukaryota"/>
</dbReference>
<feature type="domain" description="DUF1618" evidence="2">
    <location>
        <begin position="120"/>
        <end position="181"/>
    </location>
</feature>
<protein>
    <recommendedName>
        <fullName evidence="2">DUF1618 domain-containing protein</fullName>
    </recommendedName>
</protein>
<dbReference type="PANTHER" id="PTHR33074">
    <property type="entry name" value="EXPRESSED PROTEIN-RELATED"/>
    <property type="match status" value="1"/>
</dbReference>
<name>A0A0E0AQH7_9ORYZ</name>
<sequence length="182" mass="20307">MVPTPSERVHACVDGRLYSLHDTSTALLSRDGGAWYAVATVGLRPPVHAAGGELVSWEFDLHLYKSTSDSDGWITKRLSLKEFVRDKAIPHPDPSTGCTTRPARPSPSPVGGEASTVAFVDLWRGVFLVNVLDELPVLRDIPLPAPARGNWDNFLYQFDPSYFRNVTVSRNRHFIKYVEMEI</sequence>
<reference evidence="3" key="1">
    <citation type="submission" date="2015-04" db="UniProtKB">
        <authorList>
            <consortium name="EnsemblPlants"/>
        </authorList>
    </citation>
    <scope>IDENTIFICATION</scope>
</reference>
<dbReference type="Proteomes" id="UP000026961">
    <property type="component" value="Chromosome 8"/>
</dbReference>
<feature type="region of interest" description="Disordered" evidence="1">
    <location>
        <begin position="90"/>
        <end position="110"/>
    </location>
</feature>
<keyword evidence="4" id="KW-1185">Reference proteome</keyword>
<dbReference type="Gramene" id="OGLUM08G02110.1">
    <property type="protein sequence ID" value="OGLUM08G02110.1"/>
    <property type="gene ID" value="OGLUM08G02110"/>
</dbReference>
<evidence type="ECO:0000313" key="3">
    <source>
        <dbReference type="EnsemblPlants" id="OGLUM08G02110.1"/>
    </source>
</evidence>
<accession>A0A0E0AQH7</accession>
<reference evidence="3" key="2">
    <citation type="submission" date="2018-05" db="EMBL/GenBank/DDBJ databases">
        <title>OgluRS3 (Oryza glumaepatula Reference Sequence Version 3).</title>
        <authorList>
            <person name="Zhang J."/>
            <person name="Kudrna D."/>
            <person name="Lee S."/>
            <person name="Talag J."/>
            <person name="Welchert J."/>
            <person name="Wing R.A."/>
        </authorList>
    </citation>
    <scope>NUCLEOTIDE SEQUENCE [LARGE SCALE GENOMIC DNA]</scope>
</reference>
<dbReference type="HOGENOM" id="CLU_1484222_0_0_1"/>
<dbReference type="PANTHER" id="PTHR33074:SF49">
    <property type="entry name" value="OS07G0258000 PROTEIN"/>
    <property type="match status" value="1"/>
</dbReference>
<dbReference type="InterPro" id="IPR011676">
    <property type="entry name" value="DUF1618"/>
</dbReference>
<dbReference type="EnsemblPlants" id="OGLUM08G02110.1">
    <property type="protein sequence ID" value="OGLUM08G02110.1"/>
    <property type="gene ID" value="OGLUM08G02110"/>
</dbReference>